<gene>
    <name evidence="2" type="ORF">BDA96_04G108000</name>
</gene>
<dbReference type="Pfam" id="PF07911">
    <property type="entry name" value="DUF1677"/>
    <property type="match status" value="1"/>
</dbReference>
<dbReference type="PANTHER" id="PTHR33108:SF12">
    <property type="entry name" value="OS02G0229900 PROTEIN"/>
    <property type="match status" value="1"/>
</dbReference>
<protein>
    <recommendedName>
        <fullName evidence="4">DUF1677 family protein</fullName>
    </recommendedName>
</protein>
<evidence type="ECO:0000313" key="3">
    <source>
        <dbReference type="Proteomes" id="UP000807115"/>
    </source>
</evidence>
<evidence type="ECO:0000256" key="1">
    <source>
        <dbReference type="SAM" id="MobiDB-lite"/>
    </source>
</evidence>
<dbReference type="InterPro" id="IPR012876">
    <property type="entry name" value="DUF1677_pln"/>
</dbReference>
<dbReference type="PANTHER" id="PTHR33108">
    <property type="entry name" value="OS01G0745000 PROTEIN"/>
    <property type="match status" value="1"/>
</dbReference>
<reference evidence="2" key="1">
    <citation type="journal article" date="2019" name="BMC Genomics">
        <title>A new reference genome for Sorghum bicolor reveals high levels of sequence similarity between sweet and grain genotypes: implications for the genetics of sugar metabolism.</title>
        <authorList>
            <person name="Cooper E.A."/>
            <person name="Brenton Z.W."/>
            <person name="Flinn B.S."/>
            <person name="Jenkins J."/>
            <person name="Shu S."/>
            <person name="Flowers D."/>
            <person name="Luo F."/>
            <person name="Wang Y."/>
            <person name="Xia P."/>
            <person name="Barry K."/>
            <person name="Daum C."/>
            <person name="Lipzen A."/>
            <person name="Yoshinaga Y."/>
            <person name="Schmutz J."/>
            <person name="Saski C."/>
            <person name="Vermerris W."/>
            <person name="Kresovich S."/>
        </authorList>
    </citation>
    <scope>NUCLEOTIDE SEQUENCE</scope>
</reference>
<organism evidence="2 3">
    <name type="scientific">Sorghum bicolor</name>
    <name type="common">Sorghum</name>
    <name type="synonym">Sorghum vulgare</name>
    <dbReference type="NCBI Taxonomy" id="4558"/>
    <lineage>
        <taxon>Eukaryota</taxon>
        <taxon>Viridiplantae</taxon>
        <taxon>Streptophyta</taxon>
        <taxon>Embryophyta</taxon>
        <taxon>Tracheophyta</taxon>
        <taxon>Spermatophyta</taxon>
        <taxon>Magnoliopsida</taxon>
        <taxon>Liliopsida</taxon>
        <taxon>Poales</taxon>
        <taxon>Poaceae</taxon>
        <taxon>PACMAD clade</taxon>
        <taxon>Panicoideae</taxon>
        <taxon>Andropogonodae</taxon>
        <taxon>Andropogoneae</taxon>
        <taxon>Sorghinae</taxon>
        <taxon>Sorghum</taxon>
    </lineage>
</organism>
<feature type="region of interest" description="Disordered" evidence="1">
    <location>
        <begin position="61"/>
        <end position="83"/>
    </location>
</feature>
<evidence type="ECO:0000313" key="2">
    <source>
        <dbReference type="EMBL" id="KAG0532448.1"/>
    </source>
</evidence>
<accession>A0A921R1X9</accession>
<comment type="caution">
    <text evidence="2">The sequence shown here is derived from an EMBL/GenBank/DDBJ whole genome shotgun (WGS) entry which is preliminary data.</text>
</comment>
<evidence type="ECO:0008006" key="4">
    <source>
        <dbReference type="Google" id="ProtNLM"/>
    </source>
</evidence>
<reference evidence="2" key="2">
    <citation type="submission" date="2020-10" db="EMBL/GenBank/DDBJ databases">
        <authorList>
            <person name="Cooper E.A."/>
            <person name="Brenton Z.W."/>
            <person name="Flinn B.S."/>
            <person name="Jenkins J."/>
            <person name="Shu S."/>
            <person name="Flowers D."/>
            <person name="Luo F."/>
            <person name="Wang Y."/>
            <person name="Xia P."/>
            <person name="Barry K."/>
            <person name="Daum C."/>
            <person name="Lipzen A."/>
            <person name="Yoshinaga Y."/>
            <person name="Schmutz J."/>
            <person name="Saski C."/>
            <person name="Vermerris W."/>
            <person name="Kresovich S."/>
        </authorList>
    </citation>
    <scope>NUCLEOTIDE SEQUENCE</scope>
</reference>
<dbReference type="Proteomes" id="UP000807115">
    <property type="component" value="Chromosome 4"/>
</dbReference>
<sequence>MAPNGESPAMTTAVAPLLATIIGSFGSSGGEHRRQQRVPSCHELRSCVAGDDHHKELELMLSPDDASGGGGGDPRDAATATARSAAEVEDAECECCGMSEECTASYIAAVRRRFSGRLVCGLCAEAVAEEAGKNGGDRGAALAAHMAVCRRFNGFGRTHPALFQADAVIGIVRKLSGSGGPRSPRSDAGTRVVVSEGAKTATAVAAVGSMALIAGVRNDQVVTN</sequence>
<proteinExistence type="predicted"/>
<name>A0A921R1X9_SORBI</name>
<dbReference type="EMBL" id="CM027683">
    <property type="protein sequence ID" value="KAG0532448.1"/>
    <property type="molecule type" value="Genomic_DNA"/>
</dbReference>
<dbReference type="AlphaFoldDB" id="A0A921R1X9"/>